<comment type="caution">
    <text evidence="1">The sequence shown here is derived from an EMBL/GenBank/DDBJ whole genome shotgun (WGS) entry which is preliminary data.</text>
</comment>
<organism evidence="1 2">
    <name type="scientific">Camellia sinensis</name>
    <name type="common">Tea plant</name>
    <name type="synonym">Thea sinensis</name>
    <dbReference type="NCBI Taxonomy" id="4442"/>
    <lineage>
        <taxon>Eukaryota</taxon>
        <taxon>Viridiplantae</taxon>
        <taxon>Streptophyta</taxon>
        <taxon>Embryophyta</taxon>
        <taxon>Tracheophyta</taxon>
        <taxon>Spermatophyta</taxon>
        <taxon>Magnoliopsida</taxon>
        <taxon>eudicotyledons</taxon>
        <taxon>Gunneridae</taxon>
        <taxon>Pentapetalae</taxon>
        <taxon>asterids</taxon>
        <taxon>Ericales</taxon>
        <taxon>Theaceae</taxon>
        <taxon>Camellia</taxon>
    </lineage>
</organism>
<gene>
    <name evidence="1" type="ORF">HYC85_010554</name>
</gene>
<sequence>MTQAISSLQELSGAIGGTVENLQELSGFSNSSPKQNLQYIYGQTYWIGVCSMSWNNLKKLRAKQRIIHCRNFHHRLKIGDHLSESIHLFHLPIGYEAHFKQLKVLAMTISTCGCQDQAANNWWKKIKTYNLGHMLRKGSRIGTEKSLIPCSDATPRAKRVGAN</sequence>
<reference evidence="2" key="1">
    <citation type="journal article" date="2020" name="Nat. Commun.">
        <title>Genome assembly of wild tea tree DASZ reveals pedigree and selection history of tea varieties.</title>
        <authorList>
            <person name="Zhang W."/>
            <person name="Zhang Y."/>
            <person name="Qiu H."/>
            <person name="Guo Y."/>
            <person name="Wan H."/>
            <person name="Zhang X."/>
            <person name="Scossa F."/>
            <person name="Alseekh S."/>
            <person name="Zhang Q."/>
            <person name="Wang P."/>
            <person name="Xu L."/>
            <person name="Schmidt M.H."/>
            <person name="Jia X."/>
            <person name="Li D."/>
            <person name="Zhu A."/>
            <person name="Guo F."/>
            <person name="Chen W."/>
            <person name="Ni D."/>
            <person name="Usadel B."/>
            <person name="Fernie A.R."/>
            <person name="Wen W."/>
        </authorList>
    </citation>
    <scope>NUCLEOTIDE SEQUENCE [LARGE SCALE GENOMIC DNA]</scope>
    <source>
        <strain evidence="2">cv. G240</strain>
    </source>
</reference>
<name>A0A7J7HI77_CAMSI</name>
<keyword evidence="2" id="KW-1185">Reference proteome</keyword>
<proteinExistence type="predicted"/>
<reference evidence="1 2" key="2">
    <citation type="submission" date="2020-07" db="EMBL/GenBank/DDBJ databases">
        <title>Genome assembly of wild tea tree DASZ reveals pedigree and selection history of tea varieties.</title>
        <authorList>
            <person name="Zhang W."/>
        </authorList>
    </citation>
    <scope>NUCLEOTIDE SEQUENCE [LARGE SCALE GENOMIC DNA]</scope>
    <source>
        <strain evidence="2">cv. G240</strain>
        <tissue evidence="1">Leaf</tissue>
    </source>
</reference>
<dbReference type="AlphaFoldDB" id="A0A7J7HI77"/>
<evidence type="ECO:0000313" key="1">
    <source>
        <dbReference type="EMBL" id="KAF5952610.1"/>
    </source>
</evidence>
<evidence type="ECO:0000313" key="2">
    <source>
        <dbReference type="Proteomes" id="UP000593564"/>
    </source>
</evidence>
<protein>
    <submittedName>
        <fullName evidence="1">Uncharacterized protein</fullName>
    </submittedName>
</protein>
<dbReference type="Proteomes" id="UP000593564">
    <property type="component" value="Unassembled WGS sequence"/>
</dbReference>
<dbReference type="EMBL" id="JACBKZ010000004">
    <property type="protein sequence ID" value="KAF5952610.1"/>
    <property type="molecule type" value="Genomic_DNA"/>
</dbReference>
<accession>A0A7J7HI77</accession>